<proteinExistence type="inferred from homology"/>
<name>A0A8B6EBZ6_MYTGA</name>
<dbReference type="AlphaFoldDB" id="A0A8B6EBZ6"/>
<evidence type="ECO:0000313" key="4">
    <source>
        <dbReference type="Proteomes" id="UP000596742"/>
    </source>
</evidence>
<dbReference type="PANTHER" id="PTHR23248:SF9">
    <property type="entry name" value="PHOSPHOLIPID SCRAMBLASE"/>
    <property type="match status" value="1"/>
</dbReference>
<comment type="caution">
    <text evidence="3">The sequence shown here is derived from an EMBL/GenBank/DDBJ whole genome shotgun (WGS) entry which is preliminary data.</text>
</comment>
<sequence>MNAVTTQPGDEKQLPQLPPITELPPGLKELQNITEIKIHQHLDSTEVFCCWQRPARYSLYDGTKEEEHFLYAQEVSECYVRQCLGANRGFVMKLSNADQQEVLRLQRPLRCPCGVCWWWCCCIQELNIESPPGTHIATISEDRSFCCCPGYYITSEDDRILFRISFSCFLCKLCASVSIQITERGEPVAEITKNCSGNCKDFCGTENEYTIKFLKDMHVQDKIIILGSSFLIDYNFFERQQRTCC</sequence>
<accession>A0A8B6EBZ6</accession>
<evidence type="ECO:0000256" key="2">
    <source>
        <dbReference type="RuleBase" id="RU363116"/>
    </source>
</evidence>
<organism evidence="3 4">
    <name type="scientific">Mytilus galloprovincialis</name>
    <name type="common">Mediterranean mussel</name>
    <dbReference type="NCBI Taxonomy" id="29158"/>
    <lineage>
        <taxon>Eukaryota</taxon>
        <taxon>Metazoa</taxon>
        <taxon>Spiralia</taxon>
        <taxon>Lophotrochozoa</taxon>
        <taxon>Mollusca</taxon>
        <taxon>Bivalvia</taxon>
        <taxon>Autobranchia</taxon>
        <taxon>Pteriomorphia</taxon>
        <taxon>Mytilida</taxon>
        <taxon>Mytiloidea</taxon>
        <taxon>Mytilidae</taxon>
        <taxon>Mytilinae</taxon>
        <taxon>Mytilus</taxon>
    </lineage>
</organism>
<dbReference type="Proteomes" id="UP000596742">
    <property type="component" value="Unassembled WGS sequence"/>
</dbReference>
<evidence type="ECO:0000313" key="3">
    <source>
        <dbReference type="EMBL" id="VDI31839.1"/>
    </source>
</evidence>
<protein>
    <recommendedName>
        <fullName evidence="2">Phospholipid scramblase</fullName>
    </recommendedName>
</protein>
<evidence type="ECO:0000256" key="1">
    <source>
        <dbReference type="ARBA" id="ARBA00005350"/>
    </source>
</evidence>
<dbReference type="GO" id="GO:0005886">
    <property type="term" value="C:plasma membrane"/>
    <property type="evidence" value="ECO:0007669"/>
    <property type="project" value="TreeGrafter"/>
</dbReference>
<gene>
    <name evidence="3" type="ORF">MGAL_10B044805</name>
</gene>
<dbReference type="EMBL" id="UYJE01004844">
    <property type="protein sequence ID" value="VDI31839.1"/>
    <property type="molecule type" value="Genomic_DNA"/>
</dbReference>
<dbReference type="Pfam" id="PF03803">
    <property type="entry name" value="Scramblase"/>
    <property type="match status" value="1"/>
</dbReference>
<comment type="similarity">
    <text evidence="1 2">Belongs to the phospholipid scramblase family.</text>
</comment>
<dbReference type="InterPro" id="IPR005552">
    <property type="entry name" value="Scramblase"/>
</dbReference>
<reference evidence="3" key="1">
    <citation type="submission" date="2018-11" db="EMBL/GenBank/DDBJ databases">
        <authorList>
            <person name="Alioto T."/>
            <person name="Alioto T."/>
        </authorList>
    </citation>
    <scope>NUCLEOTIDE SEQUENCE</scope>
</reference>
<keyword evidence="2" id="KW-0106">Calcium</keyword>
<comment type="cofactor">
    <cofactor evidence="2">
        <name>Ca(2+)</name>
        <dbReference type="ChEBI" id="CHEBI:29108"/>
    </cofactor>
</comment>
<dbReference type="GO" id="GO:0017128">
    <property type="term" value="F:phospholipid scramblase activity"/>
    <property type="evidence" value="ECO:0007669"/>
    <property type="project" value="InterPro"/>
</dbReference>
<dbReference type="OrthoDB" id="191150at2759"/>
<keyword evidence="2" id="KW-0564">Palmitate</keyword>
<keyword evidence="2" id="KW-0449">Lipoprotein</keyword>
<dbReference type="PANTHER" id="PTHR23248">
    <property type="entry name" value="PHOSPHOLIPID SCRAMBLASE-RELATED"/>
    <property type="match status" value="1"/>
</dbReference>
<comment type="function">
    <text evidence="2">May mediate accelerated ATP-independent bidirectional transbilayer migration of phospholipids upon binding calcium ions that results in a loss of phospholipid asymmetry in the plasma membrane.</text>
</comment>
<keyword evidence="4" id="KW-1185">Reference proteome</keyword>